<feature type="transmembrane region" description="Helical" evidence="1">
    <location>
        <begin position="79"/>
        <end position="96"/>
    </location>
</feature>
<reference evidence="4" key="2">
    <citation type="journal article" date="2014" name="Genetics">
        <title>Maintaining two mating types: Structure of the mating type locus and its role in heterokaryosis in Podospora anserina.</title>
        <authorList>
            <person name="Grognet P."/>
            <person name="Bidard F."/>
            <person name="Kuchly C."/>
            <person name="Tong L.C.H."/>
            <person name="Coppin E."/>
            <person name="Benkhali J.A."/>
            <person name="Couloux A."/>
            <person name="Wincker P."/>
            <person name="Debuchy R."/>
            <person name="Silar P."/>
        </authorList>
    </citation>
    <scope>GENOME REANNOTATION</scope>
    <source>
        <strain evidence="4">S / ATCC MYA-4624 / DSM 980 / FGSC 10383</strain>
    </source>
</reference>
<dbReference type="Proteomes" id="UP000001197">
    <property type="component" value="Chromosome 5"/>
</dbReference>
<dbReference type="Pfam" id="PF06985">
    <property type="entry name" value="HET"/>
    <property type="match status" value="1"/>
</dbReference>
<dbReference type="PANTHER" id="PTHR24148:SF64">
    <property type="entry name" value="HETEROKARYON INCOMPATIBILITY DOMAIN-CONTAINING PROTEIN"/>
    <property type="match status" value="1"/>
</dbReference>
<dbReference type="InterPro" id="IPR010730">
    <property type="entry name" value="HET"/>
</dbReference>
<evidence type="ECO:0000259" key="2">
    <source>
        <dbReference type="Pfam" id="PF06985"/>
    </source>
</evidence>
<dbReference type="InterPro" id="IPR052895">
    <property type="entry name" value="HetReg/Transcr_Mod"/>
</dbReference>
<sequence length="674" mass="79732">MYQTLRGEEFRVVHLLPGEFDDEIRCVLEIRPPDIKTAYEALSYQWGDDSNLKTIHILHLRRPPNPPDNRLARARLRKGLSMVITRLYIIFVWYYIRSIEFRLNLQMAMMVLNLHFWWHCFRATDVEDFDFDDLQVPPSLDLALRYLRSGTASRTLWIDALCINQKDEAEKRIQNQRMQASYANAWRVVVWLGGYHVITAENSACSEADYCSQRRQIEKAFYVCTGLSSWRFVYSWLFNLDRVFAEQAVAGLIDIDKRGWWERLWAIQEMALATGRVLLQCGKSVCHYNLYCAMRLKMIERFDNMTDLQRTSAAAMQTFVETTELFRYPEDLLPTGSLIRLWLVQLISRAAGQERRQQFRKQKLTLRLQYILLRTSGHFKCRDVQDRLLGHNNTRFQLVALRRGLTRPHILLFIWDQSYTRIAQYWPIFRPQFVIKDQKEVHEAIARSSRDSHDKAQFFMDLAQYLGTRTGRLSILDCANCMADQDFQAPSWPPVWTRPIDHDAYVVAISQDYVPPDKFHFSTDSRTLTLQGRTRGTINVVRIINTSPPDHTQPLQRAFEIWPYLPMEFKITMLVDLSFLLLFFRNVLATRRTATIALMKRWFAAGSPEGTIEHQIRTVRLTDWDRNYPMCLVWRLFFKAVWRELRHGHWRRKGAYGMVRLRLSIELPKYTLRD</sequence>
<proteinExistence type="predicted"/>
<reference evidence="3 4" key="1">
    <citation type="journal article" date="2008" name="Genome Biol.">
        <title>The genome sequence of the model ascomycete fungus Podospora anserina.</title>
        <authorList>
            <person name="Espagne E."/>
            <person name="Lespinet O."/>
            <person name="Malagnac F."/>
            <person name="Da Silva C."/>
            <person name="Jaillon O."/>
            <person name="Porcel B.M."/>
            <person name="Couloux A."/>
            <person name="Aury J.-M."/>
            <person name="Segurens B."/>
            <person name="Poulain J."/>
            <person name="Anthouard V."/>
            <person name="Grossetete S."/>
            <person name="Khalili H."/>
            <person name="Coppin E."/>
            <person name="Dequard-Chablat M."/>
            <person name="Picard M."/>
            <person name="Contamine V."/>
            <person name="Arnaise S."/>
            <person name="Bourdais A."/>
            <person name="Berteaux-Lecellier V."/>
            <person name="Gautheret D."/>
            <person name="de Vries R.P."/>
            <person name="Battaglia E."/>
            <person name="Coutinho P.M."/>
            <person name="Danchin E.G.J."/>
            <person name="Henrissat B."/>
            <person name="El Khoury R."/>
            <person name="Sainsard-Chanet A."/>
            <person name="Boivin A."/>
            <person name="Pinan-Lucarre B."/>
            <person name="Sellem C.H."/>
            <person name="Debuchy R."/>
            <person name="Wincker P."/>
            <person name="Weissenbach J."/>
            <person name="Silar P."/>
        </authorList>
    </citation>
    <scope>NUCLEOTIDE SEQUENCE [LARGE SCALE GENOMIC DNA]</scope>
    <source>
        <strain evidence="4">S / ATCC MYA-4624 / DSM 980 / FGSC 10383</strain>
    </source>
</reference>
<evidence type="ECO:0000313" key="4">
    <source>
        <dbReference type="Proteomes" id="UP000001197"/>
    </source>
</evidence>
<evidence type="ECO:0000313" key="3">
    <source>
        <dbReference type="EMBL" id="CDP29219.1"/>
    </source>
</evidence>
<dbReference type="AlphaFoldDB" id="A0A090CRY8"/>
<keyword evidence="1" id="KW-1133">Transmembrane helix</keyword>
<feature type="domain" description="Heterokaryon incompatibility" evidence="2">
    <location>
        <begin position="132"/>
        <end position="269"/>
    </location>
</feature>
<keyword evidence="4" id="KW-1185">Reference proteome</keyword>
<name>A0A090CRY8_PODAN</name>
<dbReference type="EMBL" id="FO904940">
    <property type="protein sequence ID" value="CDP29219.1"/>
    <property type="molecule type" value="Genomic_DNA"/>
</dbReference>
<accession>A0A090CRY8</accession>
<keyword evidence="1" id="KW-0472">Membrane</keyword>
<dbReference type="PANTHER" id="PTHR24148">
    <property type="entry name" value="ANKYRIN REPEAT DOMAIN-CONTAINING PROTEIN 39 HOMOLOG-RELATED"/>
    <property type="match status" value="1"/>
</dbReference>
<keyword evidence="1" id="KW-0812">Transmembrane</keyword>
<organism evidence="3 4">
    <name type="scientific">Podospora anserina (strain S / ATCC MYA-4624 / DSM 980 / FGSC 10383)</name>
    <name type="common">Pleurage anserina</name>
    <dbReference type="NCBI Taxonomy" id="515849"/>
    <lineage>
        <taxon>Eukaryota</taxon>
        <taxon>Fungi</taxon>
        <taxon>Dikarya</taxon>
        <taxon>Ascomycota</taxon>
        <taxon>Pezizomycotina</taxon>
        <taxon>Sordariomycetes</taxon>
        <taxon>Sordariomycetidae</taxon>
        <taxon>Sordariales</taxon>
        <taxon>Podosporaceae</taxon>
        <taxon>Podospora</taxon>
        <taxon>Podospora anserina</taxon>
    </lineage>
</organism>
<dbReference type="InParanoid" id="A0A090CRY8"/>
<protein>
    <recommendedName>
        <fullName evidence="2">Heterokaryon incompatibility domain-containing protein</fullName>
    </recommendedName>
</protein>
<evidence type="ECO:0000256" key="1">
    <source>
        <dbReference type="SAM" id="Phobius"/>
    </source>
</evidence>